<keyword evidence="8" id="KW-1185">Reference proteome</keyword>
<evidence type="ECO:0000256" key="2">
    <source>
        <dbReference type="ARBA" id="ARBA00022723"/>
    </source>
</evidence>
<dbReference type="Gene3D" id="1.10.760.10">
    <property type="entry name" value="Cytochrome c-like domain"/>
    <property type="match status" value="1"/>
</dbReference>
<proteinExistence type="predicted"/>
<reference evidence="7" key="1">
    <citation type="submission" date="2021-04" db="EMBL/GenBank/DDBJ databases">
        <title>Oceanospirillales bacteria with DddD are important DMSP degraders in coastal seawater.</title>
        <authorList>
            <person name="Liu J."/>
        </authorList>
    </citation>
    <scope>NUCLEOTIDE SEQUENCE</scope>
    <source>
        <strain evidence="7">D13-4</strain>
    </source>
</reference>
<accession>A0ABY5H5L5</accession>
<evidence type="ECO:0000256" key="5">
    <source>
        <dbReference type="SAM" id="MobiDB-lite"/>
    </source>
</evidence>
<dbReference type="EMBL" id="CP073346">
    <property type="protein sequence ID" value="UTW07603.1"/>
    <property type="molecule type" value="Genomic_DNA"/>
</dbReference>
<dbReference type="InterPro" id="IPR036909">
    <property type="entry name" value="Cyt_c-like_dom_sf"/>
</dbReference>
<name>A0ABY5H5L5_9PSED</name>
<keyword evidence="3 4" id="KW-0408">Iron</keyword>
<evidence type="ECO:0000313" key="8">
    <source>
        <dbReference type="Proteomes" id="UP001059672"/>
    </source>
</evidence>
<feature type="compositionally biased region" description="Pro residues" evidence="5">
    <location>
        <begin position="140"/>
        <end position="162"/>
    </location>
</feature>
<keyword evidence="1 4" id="KW-0349">Heme</keyword>
<gene>
    <name evidence="7" type="ORF">KDW96_21130</name>
</gene>
<dbReference type="PROSITE" id="PS51007">
    <property type="entry name" value="CYTC"/>
    <property type="match status" value="1"/>
</dbReference>
<dbReference type="SUPFAM" id="SSF46626">
    <property type="entry name" value="Cytochrome c"/>
    <property type="match status" value="1"/>
</dbReference>
<protein>
    <submittedName>
        <fullName evidence="7">Cytochrome C</fullName>
    </submittedName>
</protein>
<evidence type="ECO:0000259" key="6">
    <source>
        <dbReference type="PROSITE" id="PS51007"/>
    </source>
</evidence>
<dbReference type="RefSeq" id="WP_255838189.1">
    <property type="nucleotide sequence ID" value="NZ_CP073346.1"/>
</dbReference>
<feature type="domain" description="Cytochrome c" evidence="6">
    <location>
        <begin position="29"/>
        <end position="132"/>
    </location>
</feature>
<feature type="region of interest" description="Disordered" evidence="5">
    <location>
        <begin position="138"/>
        <end position="162"/>
    </location>
</feature>
<evidence type="ECO:0000256" key="4">
    <source>
        <dbReference type="PROSITE-ProRule" id="PRU00433"/>
    </source>
</evidence>
<evidence type="ECO:0000256" key="1">
    <source>
        <dbReference type="ARBA" id="ARBA00022617"/>
    </source>
</evidence>
<evidence type="ECO:0000313" key="7">
    <source>
        <dbReference type="EMBL" id="UTW07603.1"/>
    </source>
</evidence>
<evidence type="ECO:0000256" key="3">
    <source>
        <dbReference type="ARBA" id="ARBA00023004"/>
    </source>
</evidence>
<keyword evidence="2 4" id="KW-0479">Metal-binding</keyword>
<dbReference type="InterPro" id="IPR009056">
    <property type="entry name" value="Cyt_c-like_dom"/>
</dbReference>
<dbReference type="Proteomes" id="UP001059672">
    <property type="component" value="Chromosome"/>
</dbReference>
<organism evidence="7 8">
    <name type="scientific">Pseudomonas benzenivorans</name>
    <dbReference type="NCBI Taxonomy" id="556533"/>
    <lineage>
        <taxon>Bacteria</taxon>
        <taxon>Pseudomonadati</taxon>
        <taxon>Pseudomonadota</taxon>
        <taxon>Gammaproteobacteria</taxon>
        <taxon>Pseudomonadales</taxon>
        <taxon>Pseudomonadaceae</taxon>
        <taxon>Pseudomonas</taxon>
    </lineage>
</organism>
<sequence length="162" mass="17576">MFAKRPHPAPRALLAALLTASPTVLSDEAQLERGRYLVTIGGCNDCHTAGYLMAPGAIPESEWLKGDRLGWSGPWGTTYPSNLRLLLPHLSERQWLTLARNANYRPPMPNDKLHIMTDEDLLAIYQLVKHLGPAGVPAPAALPPGQPPPEPVILFPTPPAAD</sequence>